<feature type="transmembrane region" description="Helical" evidence="12">
    <location>
        <begin position="65"/>
        <end position="90"/>
    </location>
</feature>
<dbReference type="Pfam" id="PF07694">
    <property type="entry name" value="5TM-5TMR_LYT"/>
    <property type="match status" value="1"/>
</dbReference>
<evidence type="ECO:0000256" key="9">
    <source>
        <dbReference type="ARBA" id="ARBA00022989"/>
    </source>
</evidence>
<dbReference type="Pfam" id="PF00989">
    <property type="entry name" value="PAS"/>
    <property type="match status" value="1"/>
</dbReference>
<keyword evidence="8" id="KW-0418">Kinase</keyword>
<dbReference type="InterPro" id="IPR036890">
    <property type="entry name" value="HATPase_C_sf"/>
</dbReference>
<feature type="transmembrane region" description="Helical" evidence="12">
    <location>
        <begin position="131"/>
        <end position="152"/>
    </location>
</feature>
<dbReference type="PANTHER" id="PTHR43711">
    <property type="entry name" value="TWO-COMPONENT HISTIDINE KINASE"/>
    <property type="match status" value="1"/>
</dbReference>
<keyword evidence="5" id="KW-0597">Phosphoprotein</keyword>
<dbReference type="SMART" id="SM00388">
    <property type="entry name" value="HisKA"/>
    <property type="match status" value="1"/>
</dbReference>
<dbReference type="NCBIfam" id="TIGR00229">
    <property type="entry name" value="sensory_box"/>
    <property type="match status" value="2"/>
</dbReference>
<dbReference type="EC" id="2.7.13.3" evidence="3"/>
<reference evidence="16 17" key="1">
    <citation type="submission" date="2018-10" db="EMBL/GenBank/DDBJ databases">
        <title>Comparative analysis of microorganisms from saline springs in Andes Mountain Range, Colombia.</title>
        <authorList>
            <person name="Rubin E."/>
        </authorList>
    </citation>
    <scope>NUCLEOTIDE SEQUENCE [LARGE SCALE GENOMIC DNA]</scope>
    <source>
        <strain evidence="16 17">USBA 36</strain>
    </source>
</reference>
<evidence type="ECO:0000256" key="10">
    <source>
        <dbReference type="ARBA" id="ARBA00023012"/>
    </source>
</evidence>
<evidence type="ECO:0000259" key="15">
    <source>
        <dbReference type="PROSITE" id="PS50113"/>
    </source>
</evidence>
<evidence type="ECO:0000256" key="2">
    <source>
        <dbReference type="ARBA" id="ARBA00004651"/>
    </source>
</evidence>
<evidence type="ECO:0000256" key="12">
    <source>
        <dbReference type="SAM" id="Phobius"/>
    </source>
</evidence>
<dbReference type="PROSITE" id="PS50109">
    <property type="entry name" value="HIS_KIN"/>
    <property type="match status" value="1"/>
</dbReference>
<dbReference type="Gene3D" id="3.30.565.10">
    <property type="entry name" value="Histidine kinase-like ATPase, C-terminal domain"/>
    <property type="match status" value="1"/>
</dbReference>
<dbReference type="GO" id="GO:0005886">
    <property type="term" value="C:plasma membrane"/>
    <property type="evidence" value="ECO:0007669"/>
    <property type="project" value="UniProtKB-SubCell"/>
</dbReference>
<feature type="transmembrane region" description="Helical" evidence="12">
    <location>
        <begin position="33"/>
        <end position="53"/>
    </location>
</feature>
<evidence type="ECO:0000259" key="14">
    <source>
        <dbReference type="PROSITE" id="PS50112"/>
    </source>
</evidence>
<gene>
    <name evidence="16" type="ORF">BCL74_2503</name>
</gene>
<dbReference type="InterPro" id="IPR003594">
    <property type="entry name" value="HATPase_dom"/>
</dbReference>
<evidence type="ECO:0000256" key="3">
    <source>
        <dbReference type="ARBA" id="ARBA00012438"/>
    </source>
</evidence>
<dbReference type="InterPro" id="IPR000700">
    <property type="entry name" value="PAS-assoc_C"/>
</dbReference>
<comment type="caution">
    <text evidence="16">The sequence shown here is derived from an EMBL/GenBank/DDBJ whole genome shotgun (WGS) entry which is preliminary data.</text>
</comment>
<dbReference type="InterPro" id="IPR003661">
    <property type="entry name" value="HisK_dim/P_dom"/>
</dbReference>
<keyword evidence="7 12" id="KW-0812">Transmembrane</keyword>
<dbReference type="PROSITE" id="PS50113">
    <property type="entry name" value="PAC"/>
    <property type="match status" value="1"/>
</dbReference>
<dbReference type="SMART" id="SM00091">
    <property type="entry name" value="PAS"/>
    <property type="match status" value="2"/>
</dbReference>
<dbReference type="Gene3D" id="3.30.450.20">
    <property type="entry name" value="PAS domain"/>
    <property type="match status" value="2"/>
</dbReference>
<dbReference type="SMART" id="SM00387">
    <property type="entry name" value="HATPase_c"/>
    <property type="match status" value="1"/>
</dbReference>
<dbReference type="Pfam" id="PF00512">
    <property type="entry name" value="HisKA"/>
    <property type="match status" value="1"/>
</dbReference>
<dbReference type="FunFam" id="1.10.287.130:FF:000001">
    <property type="entry name" value="Two-component sensor histidine kinase"/>
    <property type="match status" value="1"/>
</dbReference>
<evidence type="ECO:0000313" key="16">
    <source>
        <dbReference type="EMBL" id="RKQ70555.1"/>
    </source>
</evidence>
<feature type="transmembrane region" description="Helical" evidence="12">
    <location>
        <begin position="96"/>
        <end position="119"/>
    </location>
</feature>
<dbReference type="PROSITE" id="PS50112">
    <property type="entry name" value="PAS"/>
    <property type="match status" value="2"/>
</dbReference>
<proteinExistence type="predicted"/>
<name>A0A420WI06_9PROT</name>
<evidence type="ECO:0000256" key="1">
    <source>
        <dbReference type="ARBA" id="ARBA00000085"/>
    </source>
</evidence>
<protein>
    <recommendedName>
        <fullName evidence="3">histidine kinase</fullName>
        <ecNumber evidence="3">2.7.13.3</ecNumber>
    </recommendedName>
</protein>
<feature type="domain" description="Histidine kinase" evidence="13">
    <location>
        <begin position="604"/>
        <end position="823"/>
    </location>
</feature>
<dbReference type="InterPro" id="IPR036097">
    <property type="entry name" value="HisK_dim/P_sf"/>
</dbReference>
<dbReference type="Proteomes" id="UP000277424">
    <property type="component" value="Unassembled WGS sequence"/>
</dbReference>
<dbReference type="GO" id="GO:0071555">
    <property type="term" value="P:cell wall organization"/>
    <property type="evidence" value="ECO:0007669"/>
    <property type="project" value="InterPro"/>
</dbReference>
<dbReference type="CDD" id="cd00130">
    <property type="entry name" value="PAS"/>
    <property type="match status" value="2"/>
</dbReference>
<feature type="domain" description="PAS" evidence="14">
    <location>
        <begin position="450"/>
        <end position="504"/>
    </location>
</feature>
<comment type="subcellular location">
    <subcellularLocation>
        <location evidence="2">Cell membrane</location>
        <topology evidence="2">Multi-pass membrane protein</topology>
    </subcellularLocation>
</comment>
<dbReference type="Pfam" id="PF13426">
    <property type="entry name" value="PAS_9"/>
    <property type="match status" value="1"/>
</dbReference>
<dbReference type="GO" id="GO:0006355">
    <property type="term" value="P:regulation of DNA-templated transcription"/>
    <property type="evidence" value="ECO:0007669"/>
    <property type="project" value="InterPro"/>
</dbReference>
<evidence type="ECO:0000256" key="4">
    <source>
        <dbReference type="ARBA" id="ARBA00022475"/>
    </source>
</evidence>
<dbReference type="GO" id="GO:0000155">
    <property type="term" value="F:phosphorelay sensor kinase activity"/>
    <property type="evidence" value="ECO:0007669"/>
    <property type="project" value="InterPro"/>
</dbReference>
<dbReference type="AlphaFoldDB" id="A0A420WI06"/>
<keyword evidence="11 12" id="KW-0472">Membrane</keyword>
<dbReference type="SUPFAM" id="SSF55874">
    <property type="entry name" value="ATPase domain of HSP90 chaperone/DNA topoisomerase II/histidine kinase"/>
    <property type="match status" value="1"/>
</dbReference>
<feature type="transmembrane region" description="Helical" evidence="12">
    <location>
        <begin position="164"/>
        <end position="186"/>
    </location>
</feature>
<organism evidence="16 17">
    <name type="scientific">Oceanibaculum indicum</name>
    <dbReference type="NCBI Taxonomy" id="526216"/>
    <lineage>
        <taxon>Bacteria</taxon>
        <taxon>Pseudomonadati</taxon>
        <taxon>Pseudomonadota</taxon>
        <taxon>Alphaproteobacteria</taxon>
        <taxon>Rhodospirillales</taxon>
        <taxon>Oceanibaculaceae</taxon>
        <taxon>Oceanibaculum</taxon>
    </lineage>
</organism>
<dbReference type="PANTHER" id="PTHR43711:SF26">
    <property type="entry name" value="SENSOR HISTIDINE KINASE RCSC"/>
    <property type="match status" value="1"/>
</dbReference>
<keyword evidence="4" id="KW-1003">Cell membrane</keyword>
<dbReference type="SUPFAM" id="SSF55785">
    <property type="entry name" value="PYP-like sensor domain (PAS domain)"/>
    <property type="match status" value="2"/>
</dbReference>
<dbReference type="InterPro" id="IPR050736">
    <property type="entry name" value="Sensor_HK_Regulatory"/>
</dbReference>
<dbReference type="InterPro" id="IPR013767">
    <property type="entry name" value="PAS_fold"/>
</dbReference>
<dbReference type="Pfam" id="PF02518">
    <property type="entry name" value="HATPase_c"/>
    <property type="match status" value="1"/>
</dbReference>
<keyword evidence="9 12" id="KW-1133">Transmembrane helix</keyword>
<feature type="domain" description="PAC" evidence="15">
    <location>
        <begin position="397"/>
        <end position="449"/>
    </location>
</feature>
<evidence type="ECO:0000256" key="6">
    <source>
        <dbReference type="ARBA" id="ARBA00022679"/>
    </source>
</evidence>
<dbReference type="InterPro" id="IPR035965">
    <property type="entry name" value="PAS-like_dom_sf"/>
</dbReference>
<feature type="domain" description="PAS" evidence="14">
    <location>
        <begin position="329"/>
        <end position="394"/>
    </location>
</feature>
<dbReference type="Gene3D" id="1.10.287.130">
    <property type="match status" value="1"/>
</dbReference>
<dbReference type="InterPro" id="IPR011620">
    <property type="entry name" value="Sig_transdc_His_kinase_LytS_TM"/>
</dbReference>
<dbReference type="CDD" id="cd00082">
    <property type="entry name" value="HisKA"/>
    <property type="match status" value="1"/>
</dbReference>
<evidence type="ECO:0000256" key="7">
    <source>
        <dbReference type="ARBA" id="ARBA00022692"/>
    </source>
</evidence>
<dbReference type="InterPro" id="IPR000014">
    <property type="entry name" value="PAS"/>
</dbReference>
<dbReference type="OrthoDB" id="8477115at2"/>
<dbReference type="EMBL" id="RBIG01000002">
    <property type="protein sequence ID" value="RKQ70555.1"/>
    <property type="molecule type" value="Genomic_DNA"/>
</dbReference>
<dbReference type="CDD" id="cd00075">
    <property type="entry name" value="HATPase"/>
    <property type="match status" value="1"/>
</dbReference>
<evidence type="ECO:0000256" key="8">
    <source>
        <dbReference type="ARBA" id="ARBA00022777"/>
    </source>
</evidence>
<keyword evidence="6" id="KW-0808">Transferase</keyword>
<dbReference type="InterPro" id="IPR004358">
    <property type="entry name" value="Sig_transdc_His_kin-like_C"/>
</dbReference>
<evidence type="ECO:0000259" key="13">
    <source>
        <dbReference type="PROSITE" id="PS50109"/>
    </source>
</evidence>
<evidence type="ECO:0000256" key="11">
    <source>
        <dbReference type="ARBA" id="ARBA00023136"/>
    </source>
</evidence>
<dbReference type="InterPro" id="IPR001610">
    <property type="entry name" value="PAC"/>
</dbReference>
<dbReference type="SUPFAM" id="SSF47384">
    <property type="entry name" value="Homodimeric domain of signal transducing histidine kinase"/>
    <property type="match status" value="1"/>
</dbReference>
<keyword evidence="10" id="KW-0902">Two-component regulatory system</keyword>
<dbReference type="SMART" id="SM00086">
    <property type="entry name" value="PAC"/>
    <property type="match status" value="2"/>
</dbReference>
<accession>A0A420WI06</accession>
<dbReference type="RefSeq" id="WP_121220402.1">
    <property type="nucleotide sequence ID" value="NZ_RBIG01000002.1"/>
</dbReference>
<comment type="catalytic activity">
    <reaction evidence="1">
        <text>ATP + protein L-histidine = ADP + protein N-phospho-L-histidine.</text>
        <dbReference type="EC" id="2.7.13.3"/>
    </reaction>
</comment>
<dbReference type="InterPro" id="IPR005467">
    <property type="entry name" value="His_kinase_dom"/>
</dbReference>
<evidence type="ECO:0000256" key="5">
    <source>
        <dbReference type="ARBA" id="ARBA00022553"/>
    </source>
</evidence>
<sequence length="831" mass="89569">MALLTNIALLGLASFLLLVFLDRYDIDKQKVESATAIGIICGLLAAVLVSLPLRIELGATFDTRAGPAVLSGLFGGPLAAIITACIGGYARYSVGGAAAIGGVASFGLYGAAGTLFWWLMKRYGISRVSAMHLMLLTLASTIMVLPSFFIGQPIVTGAKILSTAWQNLLIGNLFGILLLGLSVNAVREIVRKKHDLKKAEILTTLAHESATVGIFKFELTTGKISLDSIHSQMILGEYKEHIITLKTFLSRIIPADRKIMVELLRHGDPAQGTQSIRYRTAGTENSRVILTTLTLVGDWEQPGKAIVGVSVDQTAEDMLRRDLAVKSFALESASNGIIIAEAGGDMPIVYANAAFEQISGYSRPEVIGTNCRFLTRGAEATRERAIIREALANGQSCDVTIRNVRKNGELFWNHISLSPIRDSADKLTHYVGIQEDVSATISAMEEVKTAKNNLEVILASVPDAIIIVGADQRIRSFNRAAERLFAWSEEDIRGRPLDTIIPADERIGHDKLAGSYLQDTGAQPRPMLARRHVEGLRKNGETFPMMVSLGRFVQDGMPAVAAIAHDISDLMIANEKLQDMAGQLTQQLHLANEASEAKTNFLANMSHELRTPLNAIIGYADMMATLGVPNLKPEKVEEYLGAIHQSGQHLLSLINDILDISRIENQAFELHSENMDIYAVLQDTIATLAPLASKKPVFLKLEGEAGLRAHCDHRAIRQCLLNIIGNAIKFSPADRIVSVMATTHIGGAVIKIIDQGPGIPDAIRDDLGKPFVRAAGPNLAGVEGTGLGIAITKALLKEQGGSIDFDSTPGKGTVVTIRLAPPVSLHLIETA</sequence>
<dbReference type="PRINTS" id="PR00344">
    <property type="entry name" value="BCTRLSENSOR"/>
</dbReference>
<evidence type="ECO:0000313" key="17">
    <source>
        <dbReference type="Proteomes" id="UP000277424"/>
    </source>
</evidence>